<evidence type="ECO:0000313" key="2">
    <source>
        <dbReference type="EMBL" id="CAL8117349.1"/>
    </source>
</evidence>
<evidence type="ECO:0000313" key="3">
    <source>
        <dbReference type="Proteomes" id="UP001642540"/>
    </source>
</evidence>
<protein>
    <submittedName>
        <fullName evidence="2">Uncharacterized protein</fullName>
    </submittedName>
</protein>
<gene>
    <name evidence="2" type="ORF">ODALV1_LOCUS17650</name>
</gene>
<comment type="caution">
    <text evidence="2">The sequence shown here is derived from an EMBL/GenBank/DDBJ whole genome shotgun (WGS) entry which is preliminary data.</text>
</comment>
<proteinExistence type="predicted"/>
<accession>A0ABP1R358</accession>
<name>A0ABP1R358_9HEXA</name>
<dbReference type="Proteomes" id="UP001642540">
    <property type="component" value="Unassembled WGS sequence"/>
</dbReference>
<feature type="region of interest" description="Disordered" evidence="1">
    <location>
        <begin position="9"/>
        <end position="42"/>
    </location>
</feature>
<keyword evidence="3" id="KW-1185">Reference proteome</keyword>
<feature type="compositionally biased region" description="Polar residues" evidence="1">
    <location>
        <begin position="15"/>
        <end position="42"/>
    </location>
</feature>
<sequence length="251" mass="29058">MSKQFYCFHGDSPPGRSSNRTNQSISLPATSSSHALSPTQQQQGIIASSSPLSWKKQRLKLFATDDLPNFPPIYRSDLRVQTELLIDDEVHCILSSQPKYADDVRHRRNGMINPNYAVTNRIAYFEMLKSIGAIKSIITKNVTIARRAGRRLKGRKRDPKRKLQKCELQSTKDTDVLRYFEATVWARREVKWFLPGMLVKFAAELYNKRPSLYQIPGFIDANTSSSDSIMFFARYFARYRLMDHKCLLVWR</sequence>
<organism evidence="2 3">
    <name type="scientific">Orchesella dallaii</name>
    <dbReference type="NCBI Taxonomy" id="48710"/>
    <lineage>
        <taxon>Eukaryota</taxon>
        <taxon>Metazoa</taxon>
        <taxon>Ecdysozoa</taxon>
        <taxon>Arthropoda</taxon>
        <taxon>Hexapoda</taxon>
        <taxon>Collembola</taxon>
        <taxon>Entomobryomorpha</taxon>
        <taxon>Entomobryoidea</taxon>
        <taxon>Orchesellidae</taxon>
        <taxon>Orchesellinae</taxon>
        <taxon>Orchesella</taxon>
    </lineage>
</organism>
<dbReference type="EMBL" id="CAXLJM020000054">
    <property type="protein sequence ID" value="CAL8117349.1"/>
    <property type="molecule type" value="Genomic_DNA"/>
</dbReference>
<reference evidence="2 3" key="1">
    <citation type="submission" date="2024-08" db="EMBL/GenBank/DDBJ databases">
        <authorList>
            <person name="Cucini C."/>
            <person name="Frati F."/>
        </authorList>
    </citation>
    <scope>NUCLEOTIDE SEQUENCE [LARGE SCALE GENOMIC DNA]</scope>
</reference>
<evidence type="ECO:0000256" key="1">
    <source>
        <dbReference type="SAM" id="MobiDB-lite"/>
    </source>
</evidence>